<dbReference type="EMBL" id="JAUJFL010000009">
    <property type="protein sequence ID" value="KAK2597939.1"/>
    <property type="molecule type" value="Genomic_DNA"/>
</dbReference>
<reference evidence="2" key="1">
    <citation type="submission" date="2023-06" db="EMBL/GenBank/DDBJ databases">
        <authorList>
            <person name="Noh H."/>
        </authorList>
    </citation>
    <scope>NUCLEOTIDE SEQUENCE</scope>
    <source>
        <strain evidence="2">DUCC20226</strain>
    </source>
</reference>
<feature type="compositionally biased region" description="Basic and acidic residues" evidence="1">
    <location>
        <begin position="1"/>
        <end position="27"/>
    </location>
</feature>
<comment type="caution">
    <text evidence="2">The sequence shown here is derived from an EMBL/GenBank/DDBJ whole genome shotgun (WGS) entry which is preliminary data.</text>
</comment>
<gene>
    <name evidence="2" type="ORF">N8I77_012691</name>
</gene>
<keyword evidence="3" id="KW-1185">Reference proteome</keyword>
<evidence type="ECO:0000256" key="1">
    <source>
        <dbReference type="SAM" id="MobiDB-lite"/>
    </source>
</evidence>
<evidence type="ECO:0000313" key="3">
    <source>
        <dbReference type="Proteomes" id="UP001265746"/>
    </source>
</evidence>
<proteinExistence type="predicted"/>
<organism evidence="2 3">
    <name type="scientific">Phomopsis amygdali</name>
    <name type="common">Fusicoccum amygdali</name>
    <dbReference type="NCBI Taxonomy" id="1214568"/>
    <lineage>
        <taxon>Eukaryota</taxon>
        <taxon>Fungi</taxon>
        <taxon>Dikarya</taxon>
        <taxon>Ascomycota</taxon>
        <taxon>Pezizomycotina</taxon>
        <taxon>Sordariomycetes</taxon>
        <taxon>Sordariomycetidae</taxon>
        <taxon>Diaporthales</taxon>
        <taxon>Diaporthaceae</taxon>
        <taxon>Diaporthe</taxon>
    </lineage>
</organism>
<feature type="compositionally biased region" description="Basic and acidic residues" evidence="1">
    <location>
        <begin position="185"/>
        <end position="198"/>
    </location>
</feature>
<feature type="compositionally biased region" description="Basic residues" evidence="1">
    <location>
        <begin position="144"/>
        <end position="153"/>
    </location>
</feature>
<feature type="region of interest" description="Disordered" evidence="1">
    <location>
        <begin position="185"/>
        <end position="207"/>
    </location>
</feature>
<dbReference type="AlphaFoldDB" id="A0AAD9S4L7"/>
<protein>
    <submittedName>
        <fullName evidence="2">Uncharacterized protein</fullName>
    </submittedName>
</protein>
<feature type="region of interest" description="Disordered" evidence="1">
    <location>
        <begin position="1"/>
        <end position="29"/>
    </location>
</feature>
<evidence type="ECO:0000313" key="2">
    <source>
        <dbReference type="EMBL" id="KAK2597939.1"/>
    </source>
</evidence>
<feature type="region of interest" description="Disordered" evidence="1">
    <location>
        <begin position="144"/>
        <end position="172"/>
    </location>
</feature>
<accession>A0AAD9S4L7</accession>
<name>A0AAD9S4L7_PHOAM</name>
<sequence>MPAEGDERNKQQVEGRGGEGIDSREKPGGAQPTHYYLLASPSKVAITHLDTQVPSLLRLILVCCLQFGQWLPGWDNEGFLLAKLRFVVAKHSHFESSHFCPTFLNQSHTDLFKSVIMAREGTRSATGSSRPRVFQQVDTAPTIKRKPATKKAGAKPTGVTKKTAAPKKESTVAKKVKAAVKKTEAKVKKAVKKTETKPKTKKATVAK</sequence>
<dbReference type="Proteomes" id="UP001265746">
    <property type="component" value="Unassembled WGS sequence"/>
</dbReference>
<feature type="compositionally biased region" description="Low complexity" evidence="1">
    <location>
        <begin position="154"/>
        <end position="163"/>
    </location>
</feature>